<gene>
    <name evidence="1" type="ORF">DFR47_101818</name>
</gene>
<dbReference type="Proteomes" id="UP000252893">
    <property type="component" value="Unassembled WGS sequence"/>
</dbReference>
<keyword evidence="2" id="KW-1185">Reference proteome</keyword>
<comment type="caution">
    <text evidence="1">The sequence shown here is derived from an EMBL/GenBank/DDBJ whole genome shotgun (WGS) entry which is preliminary data.</text>
</comment>
<proteinExistence type="predicted"/>
<name>A0A366ECL4_9HYPH</name>
<protein>
    <submittedName>
        <fullName evidence="1">Uncharacterized protein</fullName>
    </submittedName>
</protein>
<sequence length="54" mass="5803">MNQYNFSITSQNAIKTGDLAENHNMIFTSIASNSNKFIAKHGTLAVSTMHGAAC</sequence>
<accession>A0A366ECL4</accession>
<dbReference type="EMBL" id="QNRH01000001">
    <property type="protein sequence ID" value="RBO99204.1"/>
    <property type="molecule type" value="Genomic_DNA"/>
</dbReference>
<evidence type="ECO:0000313" key="2">
    <source>
        <dbReference type="Proteomes" id="UP000252893"/>
    </source>
</evidence>
<organism evidence="1 2">
    <name type="scientific">Pseudochrobactrum asaccharolyticum</name>
    <dbReference type="NCBI Taxonomy" id="354351"/>
    <lineage>
        <taxon>Bacteria</taxon>
        <taxon>Pseudomonadati</taxon>
        <taxon>Pseudomonadota</taxon>
        <taxon>Alphaproteobacteria</taxon>
        <taxon>Hyphomicrobiales</taxon>
        <taxon>Brucellaceae</taxon>
        <taxon>Pseudochrobactrum</taxon>
    </lineage>
</organism>
<evidence type="ECO:0000313" key="1">
    <source>
        <dbReference type="EMBL" id="RBO99204.1"/>
    </source>
</evidence>
<reference evidence="1 2" key="1">
    <citation type="submission" date="2018-06" db="EMBL/GenBank/DDBJ databases">
        <title>Genomic Encyclopedia of Type Strains, Phase IV (KMG-IV): sequencing the most valuable type-strain genomes for metagenomic binning, comparative biology and taxonomic classification.</title>
        <authorList>
            <person name="Goeker M."/>
        </authorList>
    </citation>
    <scope>NUCLEOTIDE SEQUENCE [LARGE SCALE GENOMIC DNA]</scope>
    <source>
        <strain evidence="1 2">DSM 25619</strain>
    </source>
</reference>
<dbReference type="AlphaFoldDB" id="A0A366ECL4"/>